<sequence>MSENTEKAPKEQERTRNVSSKNATDYDRYMKPLNSKFNHKRKTTTLMYNTNERQEKTSILYSAVRNHPTNNLISSTFEGNGSVILTHPEIPKCEIKMQKKEIKKEDSHCPSSVAPDHNEKQPNVESSAYKQKPVKKTRRVKSSHFRKNTKITRKPSFVYKGSKIKTTKSFQLRMEERTAHKNLFHSNIRPKSAGLMWRMKRHNHNKSVDNKCSSKASKYKNLITNNTRKNRLLSSAHPNNRVSEMGKLNLNKTEVLDRSESTNYQYTMTQNIIIDQKKIQTEYINVNPSSKSSIKRALNQSDFLERRASQKEVHNLSNAMIPENSSSQLQEQCQVLAENLSRYDRKNSVKIFNETRMSIFRANSQKISSFSSDHLSPSKDGDIKMERRNLNSSQCDLLHKKVDLETEFMSSKNSKGVSPLHKVGDYSMNQDIPTDLKAIMCYQRRQKQNRSQIIPKGILWKNNHRSSKGLPKKVSHENGVQIKTKSFEFKKIKKRANKILVMKGEIPKPVEKPIFIVGRKRQITNQRQKIIESQALIYKRLMQQNCHQVHRHNNSAVLPIENSLEFRNTTSNVNLGSRKISSSSTQCRKKIKSACRIKRMAKSSTRLSQSKNVGMNDASYLDLNISRVNCSSNLRRAKKPLHLLSNDLNLHQNVEAAEPKRIQNVPAGNSQIDEQRNGLKIDENSYNLFDQDYKNYKRGSIVTTAYEPEEMKEYNYPETETGKTINISCPMFITTKRVETLVRRKRVKRCKKKFIKSNKGRNSEIDKNRPISSLSPIQFKKSIERVRLSQAKKSLPQKIEVVGCAAASEGFCDSSNPNLRSKTPDATEPMQEKCLRRKILSSGFHKNTGSSADRNQLLSDEVRKDTLSDVDIDLAKPHDIIKVDDIESKSDINMINDIPKQEYKVRIKSKFTKKLPQTLSPKIRRCKATSREILEEFAHSFQSGEKLIHGSKIIKSIPSENKKRNIFKQLSNSDSGIKSSSLKSFNQMNLVSKYSKRGSSAMFQRRKTAKNVAEKIIDKKEIIPRVASKASIKQLNIDLLKAEKRSKFREHCSSTMVHEGTSFMSGTSVNDPSIIKNQIELRDSTLNQSLQSNTYGKIHVSHRLKENEAVQDSDAKASKNYIEYNKQLVAKMGRKDQVIVVKNNTDSQESQSKRISMIRFCVKEDINQLKCEPSEKLKIRSSKIVWNRLERLRLPLNTSTHLLQHIQNSRPQKSSLALHHQK</sequence>
<keyword evidence="3" id="KW-1185">Reference proteome</keyword>
<accession>A0AAD1UB55</accession>
<feature type="compositionally biased region" description="Basic residues" evidence="1">
    <location>
        <begin position="132"/>
        <end position="146"/>
    </location>
</feature>
<feature type="compositionally biased region" description="Basic and acidic residues" evidence="1">
    <location>
        <begin position="1"/>
        <end position="16"/>
    </location>
</feature>
<dbReference type="EMBL" id="CAMPGE010003119">
    <property type="protein sequence ID" value="CAI2361943.1"/>
    <property type="molecule type" value="Genomic_DNA"/>
</dbReference>
<evidence type="ECO:0000313" key="2">
    <source>
        <dbReference type="EMBL" id="CAI2361943.1"/>
    </source>
</evidence>
<protein>
    <submittedName>
        <fullName evidence="2">Uncharacterized protein</fullName>
    </submittedName>
</protein>
<gene>
    <name evidence="2" type="ORF">ECRASSUSDP1_LOCUS3259</name>
</gene>
<proteinExistence type="predicted"/>
<organism evidence="2 3">
    <name type="scientific">Euplotes crassus</name>
    <dbReference type="NCBI Taxonomy" id="5936"/>
    <lineage>
        <taxon>Eukaryota</taxon>
        <taxon>Sar</taxon>
        <taxon>Alveolata</taxon>
        <taxon>Ciliophora</taxon>
        <taxon>Intramacronucleata</taxon>
        <taxon>Spirotrichea</taxon>
        <taxon>Hypotrichia</taxon>
        <taxon>Euplotida</taxon>
        <taxon>Euplotidae</taxon>
        <taxon>Moneuplotes</taxon>
    </lineage>
</organism>
<feature type="region of interest" description="Disordered" evidence="1">
    <location>
        <begin position="1"/>
        <end position="28"/>
    </location>
</feature>
<evidence type="ECO:0000256" key="1">
    <source>
        <dbReference type="SAM" id="MobiDB-lite"/>
    </source>
</evidence>
<feature type="region of interest" description="Disordered" evidence="1">
    <location>
        <begin position="101"/>
        <end position="146"/>
    </location>
</feature>
<comment type="caution">
    <text evidence="2">The sequence shown here is derived from an EMBL/GenBank/DDBJ whole genome shotgun (WGS) entry which is preliminary data.</text>
</comment>
<name>A0AAD1UB55_EUPCR</name>
<evidence type="ECO:0000313" key="3">
    <source>
        <dbReference type="Proteomes" id="UP001295684"/>
    </source>
</evidence>
<dbReference type="Proteomes" id="UP001295684">
    <property type="component" value="Unassembled WGS sequence"/>
</dbReference>
<dbReference type="AlphaFoldDB" id="A0AAD1UB55"/>
<reference evidence="2" key="1">
    <citation type="submission" date="2023-07" db="EMBL/GenBank/DDBJ databases">
        <authorList>
            <consortium name="AG Swart"/>
            <person name="Singh M."/>
            <person name="Singh A."/>
            <person name="Seah K."/>
            <person name="Emmerich C."/>
        </authorList>
    </citation>
    <scope>NUCLEOTIDE SEQUENCE</scope>
    <source>
        <strain evidence="2">DP1</strain>
    </source>
</reference>